<dbReference type="InterPro" id="IPR001723">
    <property type="entry name" value="Nuclear_hrmn_rcpt"/>
</dbReference>
<organism evidence="13 14">
    <name type="scientific">Bagarius yarrelli</name>
    <name type="common">Goonch</name>
    <name type="synonym">Bagrus yarrelli</name>
    <dbReference type="NCBI Taxonomy" id="175774"/>
    <lineage>
        <taxon>Eukaryota</taxon>
        <taxon>Metazoa</taxon>
        <taxon>Chordata</taxon>
        <taxon>Craniata</taxon>
        <taxon>Vertebrata</taxon>
        <taxon>Euteleostomi</taxon>
        <taxon>Actinopterygii</taxon>
        <taxon>Neopterygii</taxon>
        <taxon>Teleostei</taxon>
        <taxon>Ostariophysi</taxon>
        <taxon>Siluriformes</taxon>
        <taxon>Sisoridae</taxon>
        <taxon>Sisorinae</taxon>
        <taxon>Bagarius</taxon>
    </lineage>
</organism>
<keyword evidence="5 10" id="KW-0805">Transcription regulation</keyword>
<dbReference type="OrthoDB" id="5771769at2759"/>
<evidence type="ECO:0000259" key="12">
    <source>
        <dbReference type="PROSITE" id="PS51843"/>
    </source>
</evidence>
<keyword evidence="4 10" id="KW-0862">Zinc</keyword>
<dbReference type="InterPro" id="IPR013088">
    <property type="entry name" value="Znf_NHR/GATA"/>
</dbReference>
<sequence>MKISEGALDLCTSDYTVALDPSYTLLEFDSLRVLPVDTEPLRAEPSPVATSGLSQTTASLCSICADKATGKHYGAFSCDGCKGFFRRSVRKNHAYTCRAGMRKEAVQNERDRISCRREAQGVRTLTISILLKAEESTHQFSVLNPPIREVITKKIARPADVCESIKQQLLLLVEWAKRIPEFCELSVEDRVSLLRAHSAEHLILGAARRSLPYNDVILLGNDFIIPVNGPEVEMSKLAARVLEELLKPLRELDITDTEFACLRAIVFFAPVSAPEVLGFSPPVDPVLTRNLHQEHVDLPNFTSVILPVPSSLAGVPLLTVQPGAQLYTHTPAAETSLEIDSCLTKSAIHTCL</sequence>
<evidence type="ECO:0000256" key="1">
    <source>
        <dbReference type="ARBA" id="ARBA00004123"/>
    </source>
</evidence>
<evidence type="ECO:0000256" key="3">
    <source>
        <dbReference type="ARBA" id="ARBA00022771"/>
    </source>
</evidence>
<evidence type="ECO:0000256" key="4">
    <source>
        <dbReference type="ARBA" id="ARBA00022833"/>
    </source>
</evidence>
<dbReference type="GO" id="GO:0003700">
    <property type="term" value="F:DNA-binding transcription factor activity"/>
    <property type="evidence" value="ECO:0007669"/>
    <property type="project" value="InterPro"/>
</dbReference>
<reference evidence="13 14" key="1">
    <citation type="journal article" date="2019" name="Genome Biol. Evol.">
        <title>Whole-Genome Sequencing of the Giant Devil Catfish, Bagarius yarrelli.</title>
        <authorList>
            <person name="Jiang W."/>
            <person name="Lv Y."/>
            <person name="Cheng L."/>
            <person name="Yang K."/>
            <person name="Chao B."/>
            <person name="Wang X."/>
            <person name="Li Y."/>
            <person name="Pan X."/>
            <person name="You X."/>
            <person name="Zhang Y."/>
            <person name="Yang J."/>
            <person name="Li J."/>
            <person name="Zhang X."/>
            <person name="Liu S."/>
            <person name="Sun C."/>
            <person name="Yang J."/>
            <person name="Shi Q."/>
        </authorList>
    </citation>
    <scope>NUCLEOTIDE SEQUENCE [LARGE SCALE GENOMIC DNA]</scope>
    <source>
        <strain evidence="13">JWS20170419001</strain>
        <tissue evidence="13">Muscle</tissue>
    </source>
</reference>
<accession>A0A556VUV4</accession>
<dbReference type="Gene3D" id="3.30.50.10">
    <property type="entry name" value="Erythroid Transcription Factor GATA-1, subunit A"/>
    <property type="match status" value="1"/>
</dbReference>
<dbReference type="SUPFAM" id="SSF57716">
    <property type="entry name" value="Glucocorticoid receptor-like (DNA-binding domain)"/>
    <property type="match status" value="1"/>
</dbReference>
<name>A0A556VUV4_BAGYA</name>
<evidence type="ECO:0000256" key="6">
    <source>
        <dbReference type="ARBA" id="ARBA00023125"/>
    </source>
</evidence>
<dbReference type="SUPFAM" id="SSF48508">
    <property type="entry name" value="Nuclear receptor ligand-binding domain"/>
    <property type="match status" value="1"/>
</dbReference>
<dbReference type="PROSITE" id="PS51843">
    <property type="entry name" value="NR_LBD"/>
    <property type="match status" value="1"/>
</dbReference>
<dbReference type="PROSITE" id="PS51030">
    <property type="entry name" value="NUCLEAR_REC_DBD_2"/>
    <property type="match status" value="1"/>
</dbReference>
<dbReference type="EMBL" id="VCAZ01000271">
    <property type="protein sequence ID" value="TTR36201.1"/>
    <property type="molecule type" value="Genomic_DNA"/>
</dbReference>
<evidence type="ECO:0000256" key="9">
    <source>
        <dbReference type="ARBA" id="ARBA00023242"/>
    </source>
</evidence>
<dbReference type="InterPro" id="IPR001628">
    <property type="entry name" value="Znf_hrmn_rcpt"/>
</dbReference>
<comment type="subcellular location">
    <subcellularLocation>
        <location evidence="1 10">Nucleus</location>
    </subcellularLocation>
</comment>
<evidence type="ECO:0000256" key="10">
    <source>
        <dbReference type="RuleBase" id="RU004334"/>
    </source>
</evidence>
<dbReference type="PROSITE" id="PS00031">
    <property type="entry name" value="NUCLEAR_REC_DBD_1"/>
    <property type="match status" value="1"/>
</dbReference>
<gene>
    <name evidence="13" type="ORF">Baya_16190</name>
</gene>
<dbReference type="GO" id="GO:0000978">
    <property type="term" value="F:RNA polymerase II cis-regulatory region sequence-specific DNA binding"/>
    <property type="evidence" value="ECO:0007669"/>
    <property type="project" value="InterPro"/>
</dbReference>
<dbReference type="InterPro" id="IPR035500">
    <property type="entry name" value="NHR-like_dom_sf"/>
</dbReference>
<dbReference type="Gene3D" id="1.10.565.10">
    <property type="entry name" value="Retinoid X Receptor"/>
    <property type="match status" value="1"/>
</dbReference>
<protein>
    <submittedName>
        <fullName evidence="13">Hepatocyte nuclear factor 4-beta</fullName>
    </submittedName>
</protein>
<dbReference type="GO" id="GO:0005634">
    <property type="term" value="C:nucleus"/>
    <property type="evidence" value="ECO:0007669"/>
    <property type="project" value="UniProtKB-SubCell"/>
</dbReference>
<feature type="domain" description="NR LBD" evidence="12">
    <location>
        <begin position="122"/>
        <end position="352"/>
    </location>
</feature>
<comment type="caution">
    <text evidence="13">The sequence shown here is derived from an EMBL/GenBank/DDBJ whole genome shotgun (WGS) entry which is preliminary data.</text>
</comment>
<dbReference type="AlphaFoldDB" id="A0A556VUV4"/>
<evidence type="ECO:0000256" key="2">
    <source>
        <dbReference type="ARBA" id="ARBA00022723"/>
    </source>
</evidence>
<dbReference type="SMART" id="SM00399">
    <property type="entry name" value="ZnF_C4"/>
    <property type="match status" value="1"/>
</dbReference>
<keyword evidence="3 10" id="KW-0863">Zinc-finger</keyword>
<feature type="domain" description="Nuclear receptor" evidence="11">
    <location>
        <begin position="58"/>
        <end position="116"/>
    </location>
</feature>
<keyword evidence="9 10" id="KW-0539">Nucleus</keyword>
<dbReference type="PRINTS" id="PR00047">
    <property type="entry name" value="STROIDFINGER"/>
</dbReference>
<keyword evidence="7 10" id="KW-0804">Transcription</keyword>
<dbReference type="CDD" id="cd06960">
    <property type="entry name" value="NR_DBD_HNF4A"/>
    <property type="match status" value="1"/>
</dbReference>
<dbReference type="Pfam" id="PF00104">
    <property type="entry name" value="Hormone_recep"/>
    <property type="match status" value="1"/>
</dbReference>
<dbReference type="GO" id="GO:0008270">
    <property type="term" value="F:zinc ion binding"/>
    <property type="evidence" value="ECO:0007669"/>
    <property type="project" value="UniProtKB-KW"/>
</dbReference>
<keyword evidence="2 10" id="KW-0479">Metal-binding</keyword>
<dbReference type="PRINTS" id="PR00398">
    <property type="entry name" value="STRDHORMONER"/>
</dbReference>
<evidence type="ECO:0000256" key="8">
    <source>
        <dbReference type="ARBA" id="ARBA00023170"/>
    </source>
</evidence>
<dbReference type="Proteomes" id="UP000319801">
    <property type="component" value="Unassembled WGS sequence"/>
</dbReference>
<keyword evidence="14" id="KW-1185">Reference proteome</keyword>
<evidence type="ECO:0000313" key="14">
    <source>
        <dbReference type="Proteomes" id="UP000319801"/>
    </source>
</evidence>
<dbReference type="InterPro" id="IPR050274">
    <property type="entry name" value="Nuclear_hormone_rcpt_NR2"/>
</dbReference>
<evidence type="ECO:0000256" key="7">
    <source>
        <dbReference type="ARBA" id="ARBA00023163"/>
    </source>
</evidence>
<dbReference type="Pfam" id="PF00105">
    <property type="entry name" value="zf-C4"/>
    <property type="match status" value="1"/>
</dbReference>
<dbReference type="InterPro" id="IPR049636">
    <property type="entry name" value="HNF4-like_DBD"/>
</dbReference>
<dbReference type="PANTHER" id="PTHR24083">
    <property type="entry name" value="NUCLEAR HORMONE RECEPTOR"/>
    <property type="match status" value="1"/>
</dbReference>
<dbReference type="SMART" id="SM00430">
    <property type="entry name" value="HOLI"/>
    <property type="match status" value="1"/>
</dbReference>
<comment type="similarity">
    <text evidence="10">Belongs to the nuclear hormone receptor family.</text>
</comment>
<evidence type="ECO:0000256" key="5">
    <source>
        <dbReference type="ARBA" id="ARBA00023015"/>
    </source>
</evidence>
<proteinExistence type="inferred from homology"/>
<evidence type="ECO:0000259" key="11">
    <source>
        <dbReference type="PROSITE" id="PS51030"/>
    </source>
</evidence>
<keyword evidence="8 10" id="KW-0675">Receptor</keyword>
<dbReference type="InterPro" id="IPR000536">
    <property type="entry name" value="Nucl_hrmn_rcpt_lig-bd"/>
</dbReference>
<evidence type="ECO:0000313" key="13">
    <source>
        <dbReference type="EMBL" id="TTR36201.1"/>
    </source>
</evidence>
<keyword evidence="6 10" id="KW-0238">DNA-binding</keyword>